<gene>
    <name evidence="2" type="ORF">J0H12_05635</name>
</gene>
<dbReference type="PANTHER" id="PTHR46230:SF7">
    <property type="entry name" value="BOLA-LIKE PROTEIN 1"/>
    <property type="match status" value="1"/>
</dbReference>
<dbReference type="EMBL" id="JAFKGL010000022">
    <property type="protein sequence ID" value="MBN9413385.1"/>
    <property type="molecule type" value="Genomic_DNA"/>
</dbReference>
<dbReference type="SUPFAM" id="SSF82657">
    <property type="entry name" value="BolA-like"/>
    <property type="match status" value="1"/>
</dbReference>
<dbReference type="AlphaFoldDB" id="A0A8J7PJI7"/>
<evidence type="ECO:0000256" key="1">
    <source>
        <dbReference type="RuleBase" id="RU003860"/>
    </source>
</evidence>
<evidence type="ECO:0000313" key="3">
    <source>
        <dbReference type="Proteomes" id="UP000664414"/>
    </source>
</evidence>
<dbReference type="GO" id="GO:0016226">
    <property type="term" value="P:iron-sulfur cluster assembly"/>
    <property type="evidence" value="ECO:0007669"/>
    <property type="project" value="TreeGrafter"/>
</dbReference>
<dbReference type="InterPro" id="IPR036065">
    <property type="entry name" value="BolA-like_sf"/>
</dbReference>
<dbReference type="Pfam" id="PF01722">
    <property type="entry name" value="BolA"/>
    <property type="match status" value="1"/>
</dbReference>
<accession>A0A8J7PJI7</accession>
<dbReference type="Gene3D" id="3.30.300.90">
    <property type="entry name" value="BolA-like"/>
    <property type="match status" value="1"/>
</dbReference>
<dbReference type="InterPro" id="IPR002634">
    <property type="entry name" value="BolA"/>
</dbReference>
<comment type="caution">
    <text evidence="2">The sequence shown here is derived from an EMBL/GenBank/DDBJ whole genome shotgun (WGS) entry which is preliminary data.</text>
</comment>
<name>A0A8J7PJI7_9PROT</name>
<dbReference type="PIRSF" id="PIRSF003113">
    <property type="entry name" value="BolA"/>
    <property type="match status" value="1"/>
</dbReference>
<reference evidence="2" key="1">
    <citation type="submission" date="2021-02" db="EMBL/GenBank/DDBJ databases">
        <title>Thiocyanate and organic carbon inputs drive convergent selection for specific autotrophic Afipia and Thiobacillus strains within complex microbiomes.</title>
        <authorList>
            <person name="Huddy R.J."/>
            <person name="Sachdeva R."/>
            <person name="Kadzinga F."/>
            <person name="Kantor R.S."/>
            <person name="Harrison S.T.L."/>
            <person name="Banfield J.F."/>
        </authorList>
    </citation>
    <scope>NUCLEOTIDE SEQUENCE</scope>
    <source>
        <strain evidence="2">SCN18_10_11_15_R4_P_38_20</strain>
    </source>
</reference>
<dbReference type="PANTHER" id="PTHR46230">
    <property type="match status" value="1"/>
</dbReference>
<comment type="similarity">
    <text evidence="1">Belongs to the BolA/IbaG family.</text>
</comment>
<sequence length="107" mass="12773">MNSLRDKLQHLLSKEFNPEHLEIIDETDKHKNHLNTPHTKETHFRILIVSEIFQSMNRIERHRCIMSLFEQDFKAHLHALSIKAFTPNEYQKFPKTKVALSDFPLHT</sequence>
<organism evidence="2 3">
    <name type="scientific">Candidatus Paracaedimonas acanthamoebae</name>
    <dbReference type="NCBI Taxonomy" id="244581"/>
    <lineage>
        <taxon>Bacteria</taxon>
        <taxon>Pseudomonadati</taxon>
        <taxon>Pseudomonadota</taxon>
        <taxon>Alphaproteobacteria</taxon>
        <taxon>Holosporales</taxon>
        <taxon>Caedimonadaceae</taxon>
        <taxon>Candidatus Paracaedimonas</taxon>
    </lineage>
</organism>
<proteinExistence type="inferred from homology"/>
<evidence type="ECO:0000313" key="2">
    <source>
        <dbReference type="EMBL" id="MBN9413385.1"/>
    </source>
</evidence>
<protein>
    <submittedName>
        <fullName evidence="2">BolA family transcriptional regulator</fullName>
    </submittedName>
</protein>
<dbReference type="Proteomes" id="UP000664414">
    <property type="component" value="Unassembled WGS sequence"/>
</dbReference>